<dbReference type="Proteomes" id="UP000259683">
    <property type="component" value="Segment"/>
</dbReference>
<accession>A0A385EEJ8</accession>
<evidence type="ECO:0000313" key="1">
    <source>
        <dbReference type="EMBL" id="AXQ70080.1"/>
    </source>
</evidence>
<reference evidence="1" key="2">
    <citation type="submission" date="2021-07" db="EMBL/GenBank/DDBJ databases">
        <title>Giant CbK-like Caulobacter bacteriophages have genetically divergent genomes.</title>
        <authorList>
            <person name="Wilson K."/>
            <person name="Ely B."/>
        </authorList>
    </citation>
    <scope>NUCLEOTIDE SEQUENCE</scope>
</reference>
<gene>
    <name evidence="1" type="ORF">CcrSC_gp498</name>
</gene>
<proteinExistence type="predicted"/>
<name>A0A385EEJ8_9CAUD</name>
<dbReference type="EMBL" id="MH588547">
    <property type="protein sequence ID" value="AXQ70080.1"/>
    <property type="molecule type" value="Genomic_DNA"/>
</dbReference>
<protein>
    <submittedName>
        <fullName evidence="1">Terminase small subunit</fullName>
    </submittedName>
</protein>
<sequence>MPVLANAKQELYCKHRANGFVPKKAAQAAGYATGSAVYQGLEEDADVVARIHELIDERNEAKAARMAAAQAKALAEGHTVGTMTGVSHAWVIEQLKMNAEDARESGDFKESNASLKLIGEALGMWGGGLAGKDGAGPGLLNGPGEGPTLIDIDSIEKLIGVTDQFHQAALAAPAELSVEDRDIAMNLIAGQGSKNLAGDRQLSTGSETDVALQLLDALDEGESEIAAREIIPPPPYQDED</sequence>
<evidence type="ECO:0000313" key="2">
    <source>
        <dbReference type="Proteomes" id="UP000259683"/>
    </source>
</evidence>
<reference evidence="1" key="1">
    <citation type="submission" date="2018-07" db="EMBL/GenBank/DDBJ databases">
        <authorList>
            <person name="Wilson K.M."/>
            <person name="Ely B."/>
        </authorList>
    </citation>
    <scope>NUCLEOTIDE SEQUENCE</scope>
</reference>
<keyword evidence="2" id="KW-1185">Reference proteome</keyword>
<organism evidence="1 2">
    <name type="scientific">Caulobacter phage CcrSC</name>
    <dbReference type="NCBI Taxonomy" id="2283272"/>
    <lineage>
        <taxon>Viruses</taxon>
        <taxon>Duplodnaviria</taxon>
        <taxon>Heunggongvirae</taxon>
        <taxon>Uroviricota</taxon>
        <taxon>Caudoviricetes</taxon>
        <taxon>Jeanschmidtviridae</taxon>
        <taxon>Bertelyvirus</taxon>
        <taxon>Bertelyvirus SC</taxon>
    </lineage>
</organism>